<feature type="region of interest" description="Disordered" evidence="1">
    <location>
        <begin position="112"/>
        <end position="159"/>
    </location>
</feature>
<evidence type="ECO:0000313" key="4">
    <source>
        <dbReference type="EMBL" id="CAE8699722.1"/>
    </source>
</evidence>
<protein>
    <recommendedName>
        <fullName evidence="6">Kinesin light chain</fullName>
    </recommendedName>
</protein>
<organism evidence="4 5">
    <name type="scientific">Polarella glacialis</name>
    <name type="common">Dinoflagellate</name>
    <dbReference type="NCBI Taxonomy" id="89957"/>
    <lineage>
        <taxon>Eukaryota</taxon>
        <taxon>Sar</taxon>
        <taxon>Alveolata</taxon>
        <taxon>Dinophyceae</taxon>
        <taxon>Suessiales</taxon>
        <taxon>Suessiaceae</taxon>
        <taxon>Polarella</taxon>
    </lineage>
</organism>
<dbReference type="Proteomes" id="UP000626109">
    <property type="component" value="Unassembled WGS sequence"/>
</dbReference>
<dbReference type="EMBL" id="CAJNNW010029288">
    <property type="protein sequence ID" value="CAE8699722.1"/>
    <property type="molecule type" value="Genomic_DNA"/>
</dbReference>
<evidence type="ECO:0000256" key="2">
    <source>
        <dbReference type="SAM" id="Phobius"/>
    </source>
</evidence>
<feature type="signal peptide" evidence="3">
    <location>
        <begin position="1"/>
        <end position="17"/>
    </location>
</feature>
<feature type="region of interest" description="Disordered" evidence="1">
    <location>
        <begin position="475"/>
        <end position="494"/>
    </location>
</feature>
<evidence type="ECO:0000313" key="5">
    <source>
        <dbReference type="Proteomes" id="UP000626109"/>
    </source>
</evidence>
<dbReference type="AlphaFoldDB" id="A0A813KEC5"/>
<comment type="caution">
    <text evidence="4">The sequence shown here is derived from an EMBL/GenBank/DDBJ whole genome shotgun (WGS) entry which is preliminary data.</text>
</comment>
<feature type="chain" id="PRO_5032865356" description="Kinesin light chain" evidence="3">
    <location>
        <begin position="18"/>
        <end position="494"/>
    </location>
</feature>
<evidence type="ECO:0000256" key="3">
    <source>
        <dbReference type="SAM" id="SignalP"/>
    </source>
</evidence>
<feature type="transmembrane region" description="Helical" evidence="2">
    <location>
        <begin position="36"/>
        <end position="59"/>
    </location>
</feature>
<evidence type="ECO:0000256" key="1">
    <source>
        <dbReference type="SAM" id="MobiDB-lite"/>
    </source>
</evidence>
<keyword evidence="2" id="KW-0472">Membrane</keyword>
<gene>
    <name evidence="4" type="ORF">PGLA2088_LOCUS31281</name>
</gene>
<name>A0A813KEC5_POLGL</name>
<reference evidence="4" key="1">
    <citation type="submission" date="2021-02" db="EMBL/GenBank/DDBJ databases">
        <authorList>
            <person name="Dougan E. K."/>
            <person name="Rhodes N."/>
            <person name="Thang M."/>
            <person name="Chan C."/>
        </authorList>
    </citation>
    <scope>NUCLEOTIDE SEQUENCE</scope>
</reference>
<feature type="compositionally biased region" description="Pro residues" evidence="1">
    <location>
        <begin position="118"/>
        <end position="132"/>
    </location>
</feature>
<dbReference type="Gene3D" id="1.25.40.10">
    <property type="entry name" value="Tetratricopeptide repeat domain"/>
    <property type="match status" value="1"/>
</dbReference>
<dbReference type="InterPro" id="IPR011990">
    <property type="entry name" value="TPR-like_helical_dom_sf"/>
</dbReference>
<feature type="region of interest" description="Disordered" evidence="1">
    <location>
        <begin position="171"/>
        <end position="196"/>
    </location>
</feature>
<proteinExistence type="predicted"/>
<sequence>RVFAGLLWAWGWRSVLAWPATLYSSPPWSSRFREEVVVVVVVAVVVVCCCCCCCLLLLLGPGSSTLGAAQGQLQEESLNECGSQVSDWRSAVMAEMVTESNSCGEATGAFSSPVLQVAPPPPARPTPPPGGPRQPEGEVSSAEEQDTEPEPKQRCRRVSFDEDEAVELDQEIEPDQDLMPDGSSSSSGSFGVGRRRAQSCVEPSSNLFGDLTFAAAGNPSEDLAACLEELGQAEQSFGPDDARVAKCLRRMALTLAYQGRSTQAVPLWIRVLEIERPLLGSDHPDVLKLEGLVRKELARPGIGVDAAAAYAAQLAGDEAAAGDAHAEQIKERSKLVSPAPAPSRNLAAAAASLGAASAAVVGGAVVSGALHFGLSAMSSTCSLLTSATGQIVSYASSHATAAVLGATSAPAPVISLAASAAGMAGSGVVGVARVTAGGAFGAVSQVGVAIASSATSSVISCASTQAWNLLYGSESEASGELKRPASSEVGAAST</sequence>
<feature type="non-terminal residue" evidence="4">
    <location>
        <position position="494"/>
    </location>
</feature>
<keyword evidence="3" id="KW-0732">Signal</keyword>
<keyword evidence="2" id="KW-1133">Transmembrane helix</keyword>
<keyword evidence="2" id="KW-0812">Transmembrane</keyword>
<evidence type="ECO:0008006" key="6">
    <source>
        <dbReference type="Google" id="ProtNLM"/>
    </source>
</evidence>
<accession>A0A813KEC5</accession>